<evidence type="ECO:0000313" key="2">
    <source>
        <dbReference type="EMBL" id="KIY95028.1"/>
    </source>
</evidence>
<keyword evidence="3" id="KW-1185">Reference proteome</keyword>
<dbReference type="InterPro" id="IPR000668">
    <property type="entry name" value="Peptidase_C1A_C"/>
</dbReference>
<dbReference type="AlphaFoldDB" id="A0A0D2KGT9"/>
<name>A0A0D2KGT9_9CHLO</name>
<dbReference type="GO" id="GO:0008234">
    <property type="term" value="F:cysteine-type peptidase activity"/>
    <property type="evidence" value="ECO:0007669"/>
    <property type="project" value="InterPro"/>
</dbReference>
<dbReference type="Pfam" id="PF00112">
    <property type="entry name" value="Peptidase_C1"/>
    <property type="match status" value="1"/>
</dbReference>
<dbReference type="SUPFAM" id="SSF54001">
    <property type="entry name" value="Cysteine proteinases"/>
    <property type="match status" value="1"/>
</dbReference>
<evidence type="ECO:0000259" key="1">
    <source>
        <dbReference type="Pfam" id="PF00112"/>
    </source>
</evidence>
<dbReference type="GO" id="GO:0006508">
    <property type="term" value="P:proteolysis"/>
    <property type="evidence" value="ECO:0007669"/>
    <property type="project" value="InterPro"/>
</dbReference>
<reference evidence="2 3" key="1">
    <citation type="journal article" date="2013" name="BMC Genomics">
        <title>Reconstruction of the lipid metabolism for the microalga Monoraphidium neglectum from its genome sequence reveals characteristics suitable for biofuel production.</title>
        <authorList>
            <person name="Bogen C."/>
            <person name="Al-Dilaimi A."/>
            <person name="Albersmeier A."/>
            <person name="Wichmann J."/>
            <person name="Grundmann M."/>
            <person name="Rupp O."/>
            <person name="Lauersen K.J."/>
            <person name="Blifernez-Klassen O."/>
            <person name="Kalinowski J."/>
            <person name="Goesmann A."/>
            <person name="Mussgnug J.H."/>
            <person name="Kruse O."/>
        </authorList>
    </citation>
    <scope>NUCLEOTIDE SEQUENCE [LARGE SCALE GENOMIC DNA]</scope>
    <source>
        <strain evidence="2 3">SAG 48.87</strain>
    </source>
</reference>
<dbReference type="EMBL" id="KK103743">
    <property type="protein sequence ID" value="KIY95028.1"/>
    <property type="molecule type" value="Genomic_DNA"/>
</dbReference>
<evidence type="ECO:0000313" key="3">
    <source>
        <dbReference type="Proteomes" id="UP000054498"/>
    </source>
</evidence>
<dbReference type="GeneID" id="25730345"/>
<dbReference type="RefSeq" id="XP_013894048.1">
    <property type="nucleotide sequence ID" value="XM_014038594.1"/>
</dbReference>
<dbReference type="Gene3D" id="3.90.70.10">
    <property type="entry name" value="Cysteine proteinases"/>
    <property type="match status" value="1"/>
</dbReference>
<dbReference type="Proteomes" id="UP000054498">
    <property type="component" value="Unassembled WGS sequence"/>
</dbReference>
<dbReference type="InterPro" id="IPR038765">
    <property type="entry name" value="Papain-like_cys_pep_sf"/>
</dbReference>
<protein>
    <recommendedName>
        <fullName evidence="1">Peptidase C1A papain C-terminal domain-containing protein</fullName>
    </recommendedName>
</protein>
<dbReference type="KEGG" id="mng:MNEG_12933"/>
<accession>A0A0D2KGT9</accession>
<feature type="domain" description="Peptidase C1A papain C-terminal" evidence="1">
    <location>
        <begin position="58"/>
        <end position="163"/>
    </location>
</feature>
<proteinExistence type="predicted"/>
<organism evidence="2 3">
    <name type="scientific">Monoraphidium neglectum</name>
    <dbReference type="NCBI Taxonomy" id="145388"/>
    <lineage>
        <taxon>Eukaryota</taxon>
        <taxon>Viridiplantae</taxon>
        <taxon>Chlorophyta</taxon>
        <taxon>core chlorophytes</taxon>
        <taxon>Chlorophyceae</taxon>
        <taxon>CS clade</taxon>
        <taxon>Sphaeropleales</taxon>
        <taxon>Selenastraceae</taxon>
        <taxon>Monoraphidium</taxon>
    </lineage>
</organism>
<sequence length="182" mass="18961">MQALQTTYSATMASADKLRAAWTTTLRASCGAGSTSLCGSAAYDNAAARDALLLATSPTAYDSRDVKLNGGFNPISAPADQGDCNACVSFSVAAAAEAAMATVLRKNAGGPLTPRLSPRDLYFCGSNSDEANCVYGWTFNKALAELSKRKTIDTWSCLPFVNIENVLLAGARRRAAPPANPA</sequence>
<gene>
    <name evidence="2" type="ORF">MNEG_12933</name>
</gene>